<dbReference type="InterPro" id="IPR046770">
    <property type="entry name" value="DOCKER_Lobe_B"/>
</dbReference>
<dbReference type="Pfam" id="PF20421">
    <property type="entry name" value="DHR-2_Lobe_C"/>
    <property type="match status" value="1"/>
</dbReference>
<dbReference type="GO" id="GO:0007264">
    <property type="term" value="P:small GTPase-mediated signal transduction"/>
    <property type="evidence" value="ECO:0007669"/>
    <property type="project" value="InterPro"/>
</dbReference>
<dbReference type="InterPro" id="IPR035892">
    <property type="entry name" value="C2_domain_sf"/>
</dbReference>
<dbReference type="InterPro" id="IPR027007">
    <property type="entry name" value="C2_DOCK-type_domain"/>
</dbReference>
<dbReference type="PROSITE" id="PS51651">
    <property type="entry name" value="DOCKER"/>
    <property type="match status" value="1"/>
</dbReference>
<dbReference type="Pfam" id="PF20422">
    <property type="entry name" value="DHR-2_Lobe_B"/>
    <property type="match status" value="1"/>
</dbReference>
<evidence type="ECO:0000259" key="4">
    <source>
        <dbReference type="PROSITE" id="PS51650"/>
    </source>
</evidence>
<evidence type="ECO:0000313" key="7">
    <source>
        <dbReference type="WBParaSite" id="SSTP_0001139300.1"/>
    </source>
</evidence>
<dbReference type="PANTHER" id="PTHR23317">
    <property type="entry name" value="DEDICATOR OF CYTOKINESIS DOCK"/>
    <property type="match status" value="1"/>
</dbReference>
<dbReference type="AlphaFoldDB" id="A0A0K0EPK7"/>
<dbReference type="PROSITE" id="PS51650">
    <property type="entry name" value="C2_DOCK"/>
    <property type="match status" value="1"/>
</dbReference>
<keyword evidence="2" id="KW-0344">Guanine-nucleotide releasing factor</keyword>
<dbReference type="GO" id="GO:0005085">
    <property type="term" value="F:guanyl-nucleotide exchange factor activity"/>
    <property type="evidence" value="ECO:0007669"/>
    <property type="project" value="UniProtKB-KW"/>
</dbReference>
<protein>
    <submittedName>
        <fullName evidence="7 8">C2 DOCK-type domain-containing protein</fullName>
    </submittedName>
</protein>
<dbReference type="WBParaSite" id="SSTP_0001139300.1">
    <property type="protein sequence ID" value="SSTP_0001139300.1"/>
    <property type="gene ID" value="SSTP_0001139300"/>
</dbReference>
<keyword evidence="1" id="KW-0597">Phosphoprotein</keyword>
<dbReference type="Proteomes" id="UP000035681">
    <property type="component" value="Unplaced"/>
</dbReference>
<proteinExistence type="inferred from homology"/>
<name>A0A0K0EPK7_STRER</name>
<dbReference type="InterPro" id="IPR046773">
    <property type="entry name" value="DOCKER_Lobe_C"/>
</dbReference>
<feature type="domain" description="DOCKER" evidence="5">
    <location>
        <begin position="1742"/>
        <end position="2205"/>
    </location>
</feature>
<reference evidence="7" key="1">
    <citation type="submission" date="2015-08" db="UniProtKB">
        <authorList>
            <consortium name="WormBaseParasite"/>
        </authorList>
    </citation>
    <scope>IDENTIFICATION</scope>
</reference>
<dbReference type="InterPro" id="IPR043161">
    <property type="entry name" value="DOCK_C_lobe_A"/>
</dbReference>
<evidence type="ECO:0000256" key="1">
    <source>
        <dbReference type="ARBA" id="ARBA00022553"/>
    </source>
</evidence>
<dbReference type="InterPro" id="IPR027357">
    <property type="entry name" value="DOCKER_dom"/>
</dbReference>
<keyword evidence="6" id="KW-1185">Reference proteome</keyword>
<dbReference type="SUPFAM" id="SSF48371">
    <property type="entry name" value="ARM repeat"/>
    <property type="match status" value="1"/>
</dbReference>
<dbReference type="Gene3D" id="1.20.58.740">
    <property type="match status" value="1"/>
</dbReference>
<accession>A0A0K0EPK7</accession>
<dbReference type="PANTHER" id="PTHR23317:SF76">
    <property type="entry name" value="LD20667P"/>
    <property type="match status" value="1"/>
</dbReference>
<comment type="similarity">
    <text evidence="3">Belongs to the DOCK family.</text>
</comment>
<sequence>MPSTTDTRSFSIKRNRFSAAHIRKLIATGDLNHVSVLRNTGNDNSKRVNGNDINGSNNKLILASLPDPLDIEDILSNSTVTQPTADISTSCILFPPIDLEIYNQDVIGVTSPSQIIPEHIDPFTIEPHILEACHRHGYKTSFTISRRHHSNSSAFAYSKATLTRGKILEKVPKQRLDEIQGALNDISLGNVKFDISNEERDSFCSISSDSSSALSTNKDDSYTTVSNTISSTSQTSLIKDQIYASLIKRSTPENLQLENTTKRNNSRISHIVSILPTEIGSKNDNNIEKRIIPQYNNTLLPNRTFVLLKVQELSLEPSDLEPIFGSIVLFDLKEKRRLSETFYFDFNVSHLNTMIHQSIFQPNLAPKAGLFELFSPDKLNDIFIIIKLEKVLQAGESNDIYEPYLKFDTNNSVKEKYQNLAIANCKRLGHFRMPFAWSAIELSQVLSGGKIETVNKKDVGSKDTSYLSSANDEFDISIGNAQSNCNDFSYIGETESIHSMDRTTIPFSPSPMNTLQKKKYFSISTVDTTISPPPTPVKVNEPIEGVNKKASIQSIFNKPFTIKLHSFLRSESDQLSDEEIIKCLYENKKNSNKISKLKTIGVKFNIELTILPKDWNHLDETNAFLINNCISSELKKWKNCIVPMFNNFSKHPMLREVLSFPFKGHYEVNDDKTMRNLLFIYPKLANFSNRSGNARNICIKVQLMDNNESPLKVFYNKNSNELVDYIYTSVSYHNKTPQFGDEIKANIPIDLNDGHHILFTFYHISCKLTTKASDVPETPIGYTWIPIYQEKGCLQTGYFNIPISLDILPKGYCYLTPEVNLPNIKWLESHKPLFQVQISAITSIHTQDKYLDTFFRAYNSLKTIKGDEIISAVSNLAKAQPEPLVAFFYSIIDKLLSLITYARIDEKFVECKLSEACFTTLSQLIKICTVLLDGSVLDNHGRSSLLAKYIHLNKVTPKYPDMNNVGMYSHTKSSGLTSDSTVDELYKIIHEVEIASCSMKISSTEGEGNKKYKFLHEEIVYQWILSTGFIKDNSCTYSWFFLELIIKSMSEFLLSLNSQMLYVSRRSRFGEEYHNNLCRLISILTNEIIERSSKDLTQASCINNSLAFFLQDAFSIMDRTFIMRLVKCYYKDISSKIANISESLAKNLMILRLDFTKILLSYEHVIALNLPISENYLSNYYISTSQNILSETFSSKSLLEDIVGSEVAAKLTNSNTLGKNSIFPVEISTSFKAQHFLIGVLLSDLVTSLHSGNERIQTKAILNVKNLLINHENDYRICENPTLMEKVAELYFPLLGVCVDNSSMFFSNFSLDDTTSNSYIDLNSDGRTTLDMEQSVNLLSCFCWVLKFSNSNKIKNWINSLPSERLENFVAVLYAIVTIFEFKRQARYIKKVHNLSKLCEGIKNYSTISSDSFATLPRKKNSSTQSSPSKAMTTSAASLLSGVGYKGSISKGQGSNLTNSAIIESSVEVKWRNNLRGGVSSGQTKSTVSIKAQNNTQSNDSLNIISMGNSEQSQIVLTYYLTNEIYLTVLDIIEMMISLVSVDESSSTNIHFVLPSILRSLLHLVSSSTFSLSLENIFATQRLAVLLFPDFYFSQQSELCQDLCLQLLKHLASKSSTIRSHAAASMYMLMTNSYESMHSFSRLKMQVTMALSTLVSNCAAYGIWTIHETDLKKSLTNLLSYLDCDLTTNTTENKTLLSSTSFPPQVKDLIFNLHMILSDTAKLKHHSDDFELLMDLMFRIAKGYQNNPDLRLTWLLSMAGKNIEHNNISEAAQCLLHCAALITEYLSMLSPDELFTRGAALFSKLSDNILDESATSDDVISPEEEGICESSYFSIEGLIFIIEQAGVLIEKDQMYELAIKLYNILISLIEEYDDRKKTIIVYEKVSQMHKKLEEIEVVKENISDAWLSPLPNSDKRHFGTFFRVGFYGDMFGEELDGCEYIYREPSLTQLSEISHRLEGHYLKRFGAGCVEIIKDSNEVDKSKLNLTSKVYLQITFVEPYFDGWEKKERVNSMFHRRYNVRRFIYATPFTKDGRSHGELKDQYKRKTILTTSKSFPYVKSRIKVIKKEQIILTPIEAAIEDIQKKTKELHAATVSNPVDPKILQMVLQGCIGTTVNQGPIQMAKVFLSNIYSVECSPIKNNYQTINQLQNKLRLCYKDFSMKCRDALKKNEQLISPEQVNYQNELRKNYIEFTTQLSEILKYSCIPIAQTEDYTYYV</sequence>
<evidence type="ECO:0000256" key="2">
    <source>
        <dbReference type="ARBA" id="ARBA00022658"/>
    </source>
</evidence>
<dbReference type="STRING" id="6248.A0A0K0EPK7"/>
<feature type="domain" description="C2 DOCK-type" evidence="4">
    <location>
        <begin position="675"/>
        <end position="841"/>
    </location>
</feature>
<dbReference type="Pfam" id="PF14429">
    <property type="entry name" value="DOCK-C2"/>
    <property type="match status" value="1"/>
</dbReference>
<dbReference type="Gene3D" id="2.60.40.150">
    <property type="entry name" value="C2 domain"/>
    <property type="match status" value="1"/>
</dbReference>
<dbReference type="InterPro" id="IPR016024">
    <property type="entry name" value="ARM-type_fold"/>
</dbReference>
<dbReference type="FunFam" id="1.20.58.740:FF:000002">
    <property type="entry name" value="Dedicator of cytokinesis protein 7"/>
    <property type="match status" value="1"/>
</dbReference>
<evidence type="ECO:0000259" key="5">
    <source>
        <dbReference type="PROSITE" id="PS51651"/>
    </source>
</evidence>
<dbReference type="InterPro" id="IPR026791">
    <property type="entry name" value="DOCK"/>
</dbReference>
<evidence type="ECO:0000313" key="8">
    <source>
        <dbReference type="WBParaSite" id="TCONS_00003354.p1"/>
    </source>
</evidence>
<dbReference type="InterPro" id="IPR046769">
    <property type="entry name" value="DOCKER_Lobe_A"/>
</dbReference>
<evidence type="ECO:0000256" key="3">
    <source>
        <dbReference type="PROSITE-ProRule" id="PRU00983"/>
    </source>
</evidence>
<dbReference type="Gene3D" id="1.25.40.410">
    <property type="match status" value="1"/>
</dbReference>
<evidence type="ECO:0000313" key="6">
    <source>
        <dbReference type="Proteomes" id="UP000035681"/>
    </source>
</evidence>
<dbReference type="Pfam" id="PF06920">
    <property type="entry name" value="DHR-2_Lobe_A"/>
    <property type="match status" value="1"/>
</dbReference>
<dbReference type="InterPro" id="IPR043162">
    <property type="entry name" value="DOCK_C_lobe_C"/>
</dbReference>
<organism evidence="7">
    <name type="scientific">Strongyloides stercoralis</name>
    <name type="common">Threadworm</name>
    <dbReference type="NCBI Taxonomy" id="6248"/>
    <lineage>
        <taxon>Eukaryota</taxon>
        <taxon>Metazoa</taxon>
        <taxon>Ecdysozoa</taxon>
        <taxon>Nematoda</taxon>
        <taxon>Chromadorea</taxon>
        <taxon>Rhabditida</taxon>
        <taxon>Tylenchina</taxon>
        <taxon>Panagrolaimomorpha</taxon>
        <taxon>Strongyloidoidea</taxon>
        <taxon>Strongyloididae</taxon>
        <taxon>Strongyloides</taxon>
    </lineage>
</organism>
<dbReference type="WBParaSite" id="TCONS_00003354.p1">
    <property type="protein sequence ID" value="TCONS_00003354.p1"/>
    <property type="gene ID" value="XLOC_003095"/>
</dbReference>